<keyword evidence="1 4" id="KW-0489">Methyltransferase</keyword>
<evidence type="ECO:0000313" key="4">
    <source>
        <dbReference type="EMBL" id="MBB4767433.1"/>
    </source>
</evidence>
<dbReference type="Proteomes" id="UP000578112">
    <property type="component" value="Unassembled WGS sequence"/>
</dbReference>
<gene>
    <name evidence="4" type="ORF">BJ971_007989</name>
</gene>
<feature type="domain" description="Methyltransferase" evidence="3">
    <location>
        <begin position="55"/>
        <end position="151"/>
    </location>
</feature>
<dbReference type="AlphaFoldDB" id="A0A7W7I796"/>
<accession>A0A7W7I796</accession>
<proteinExistence type="predicted"/>
<evidence type="ECO:0000256" key="2">
    <source>
        <dbReference type="ARBA" id="ARBA00022679"/>
    </source>
</evidence>
<organism evidence="4 5">
    <name type="scientific">Actinoplanes digitatis</name>
    <dbReference type="NCBI Taxonomy" id="1868"/>
    <lineage>
        <taxon>Bacteria</taxon>
        <taxon>Bacillati</taxon>
        <taxon>Actinomycetota</taxon>
        <taxon>Actinomycetes</taxon>
        <taxon>Micromonosporales</taxon>
        <taxon>Micromonosporaceae</taxon>
        <taxon>Actinoplanes</taxon>
    </lineage>
</organism>
<dbReference type="PANTHER" id="PTHR43861:SF1">
    <property type="entry name" value="TRANS-ACONITATE 2-METHYLTRANSFERASE"/>
    <property type="match status" value="1"/>
</dbReference>
<protein>
    <submittedName>
        <fullName evidence="4">SAM-dependent methyltransferase</fullName>
    </submittedName>
</protein>
<evidence type="ECO:0000256" key="1">
    <source>
        <dbReference type="ARBA" id="ARBA00022603"/>
    </source>
</evidence>
<evidence type="ECO:0000259" key="3">
    <source>
        <dbReference type="Pfam" id="PF13649"/>
    </source>
</evidence>
<dbReference type="EMBL" id="JACHNH010000001">
    <property type="protein sequence ID" value="MBB4767433.1"/>
    <property type="molecule type" value="Genomic_DNA"/>
</dbReference>
<name>A0A7W7I796_9ACTN</name>
<dbReference type="PANTHER" id="PTHR43861">
    <property type="entry name" value="TRANS-ACONITATE 2-METHYLTRANSFERASE-RELATED"/>
    <property type="match status" value="1"/>
</dbReference>
<dbReference type="InterPro" id="IPR029063">
    <property type="entry name" value="SAM-dependent_MTases_sf"/>
</dbReference>
<comment type="caution">
    <text evidence="4">The sequence shown here is derived from an EMBL/GenBank/DDBJ whole genome shotgun (WGS) entry which is preliminary data.</text>
</comment>
<dbReference type="InterPro" id="IPR041698">
    <property type="entry name" value="Methyltransf_25"/>
</dbReference>
<dbReference type="Gene3D" id="3.40.50.150">
    <property type="entry name" value="Vaccinia Virus protein VP39"/>
    <property type="match status" value="1"/>
</dbReference>
<dbReference type="RefSeq" id="WP_184998446.1">
    <property type="nucleotide sequence ID" value="NZ_BOMK01000076.1"/>
</dbReference>
<dbReference type="SUPFAM" id="SSF53335">
    <property type="entry name" value="S-adenosyl-L-methionine-dependent methyltransferases"/>
    <property type="match status" value="1"/>
</dbReference>
<dbReference type="GO" id="GO:0032259">
    <property type="term" value="P:methylation"/>
    <property type="evidence" value="ECO:0007669"/>
    <property type="project" value="UniProtKB-KW"/>
</dbReference>
<dbReference type="GO" id="GO:0008168">
    <property type="term" value="F:methyltransferase activity"/>
    <property type="evidence" value="ECO:0007669"/>
    <property type="project" value="UniProtKB-KW"/>
</dbReference>
<keyword evidence="2 4" id="KW-0808">Transferase</keyword>
<sequence length="284" mass="29675">MATTFDPRQYKETTRAQWQDAAEAWHRWGPTIERWLGPATERMLDAAGVTKGSRVLDVAAGAGGQTLAAAHRAGPDGEVLATDIAPAILEYAAKAATDAGLGNITTAERDGERLGLDGADFDAAVSRVGLIYFPDQQAALSGIRAALRPGGKFSSVVYSTADRNGFFAIPVGIIRRRAQLPPPAPGQPGPFSLGAPGAAEQALGAAGFRDVTVEAVPSPVTMASAAECVRFERESFGALHQMLSGLAVAEREAAWVEIEQALGQFEGPTGFTGPCEMLVVTGTR</sequence>
<dbReference type="CDD" id="cd02440">
    <property type="entry name" value="AdoMet_MTases"/>
    <property type="match status" value="1"/>
</dbReference>
<dbReference type="Pfam" id="PF13649">
    <property type="entry name" value="Methyltransf_25"/>
    <property type="match status" value="1"/>
</dbReference>
<evidence type="ECO:0000313" key="5">
    <source>
        <dbReference type="Proteomes" id="UP000578112"/>
    </source>
</evidence>
<keyword evidence="5" id="KW-1185">Reference proteome</keyword>
<reference evidence="4 5" key="1">
    <citation type="submission" date="2020-08" db="EMBL/GenBank/DDBJ databases">
        <title>Sequencing the genomes of 1000 actinobacteria strains.</title>
        <authorList>
            <person name="Klenk H.-P."/>
        </authorList>
    </citation>
    <scope>NUCLEOTIDE SEQUENCE [LARGE SCALE GENOMIC DNA]</scope>
    <source>
        <strain evidence="4 5">DSM 43149</strain>
    </source>
</reference>